<proteinExistence type="predicted"/>
<dbReference type="Pfam" id="PF03235">
    <property type="entry name" value="GmrSD_N"/>
    <property type="match status" value="1"/>
</dbReference>
<protein>
    <recommendedName>
        <fullName evidence="2">GmrSD restriction endonucleases N-terminal domain-containing protein</fullName>
    </recommendedName>
</protein>
<dbReference type="PANTHER" id="PTHR37292">
    <property type="entry name" value="VNG6097C"/>
    <property type="match status" value="1"/>
</dbReference>
<dbReference type="AlphaFoldDB" id="A0A1I5PPJ0"/>
<evidence type="ECO:0000256" key="1">
    <source>
        <dbReference type="SAM" id="Coils"/>
    </source>
</evidence>
<dbReference type="EMBL" id="FOXA01000005">
    <property type="protein sequence ID" value="SFP35817.1"/>
    <property type="molecule type" value="Genomic_DNA"/>
</dbReference>
<evidence type="ECO:0000259" key="2">
    <source>
        <dbReference type="Pfam" id="PF03235"/>
    </source>
</evidence>
<accession>A0A1I5PPJ0</accession>
<dbReference type="STRING" id="441119.SAMN04488047_105192"/>
<name>A0A1I5PPJ0_9RHOB</name>
<dbReference type="InterPro" id="IPR004919">
    <property type="entry name" value="GmrSD_N"/>
</dbReference>
<feature type="coiled-coil region" evidence="1">
    <location>
        <begin position="178"/>
        <end position="205"/>
    </location>
</feature>
<dbReference type="PANTHER" id="PTHR37292:SF2">
    <property type="entry name" value="DUF262 DOMAIN-CONTAINING PROTEIN"/>
    <property type="match status" value="1"/>
</dbReference>
<keyword evidence="1" id="KW-0175">Coiled coil</keyword>
<gene>
    <name evidence="3" type="ORF">SAMN04488047_105192</name>
</gene>
<keyword evidence="4" id="KW-1185">Reference proteome</keyword>
<dbReference type="Proteomes" id="UP000199356">
    <property type="component" value="Unassembled WGS sequence"/>
</dbReference>
<reference evidence="3 4" key="1">
    <citation type="submission" date="2016-10" db="EMBL/GenBank/DDBJ databases">
        <authorList>
            <person name="de Groot N.N."/>
        </authorList>
    </citation>
    <scope>NUCLEOTIDE SEQUENCE [LARGE SCALE GENOMIC DNA]</scope>
    <source>
        <strain evidence="3 4">DSM 19547</strain>
    </source>
</reference>
<sequence length="446" mass="49896">MTPTKYVLDGQQRITVIYSALGAAAAETGFSPIYDLRKEEFATEPENREKHHFPLRFAYRTTDLLNFRTELQRLEDSGELQERLDSLIGAVTGYRIPVVELRDLSVEEVCPIFERINSSGTRLSTFDLVAAATWSQTFDLADHAQTISDELKPKGFAGITNETILKCISAQLISSVKKEDVLKLREQEEGKIESATSETKEALRKTIDYLQKDFGIQAMSFMPYDAHMICMRKIFSEEKNLTAVQNRRLRQWFWRTAFSQHFRGASEAFVTSSIGSAIAWILRGEGAADHFGQAPKADAIRSTKFHFRAAIAKAFVIALAKSGPRNITNGAAVDLVDALSTYNNKQYHHIYPQAWLKAEKITNIDSLSNICMLSASQNNKVSDTPPHEYLPAAINELASEAEGVFASNLMPSPEVTDYSTLTYDDFLAARSEEIARHVESLCNGDL</sequence>
<feature type="domain" description="GmrSD restriction endonucleases N-terminal" evidence="2">
    <location>
        <begin position="3"/>
        <end position="131"/>
    </location>
</feature>
<organism evidence="3 4">
    <name type="scientific">Tranquillimonas alkanivorans</name>
    <dbReference type="NCBI Taxonomy" id="441119"/>
    <lineage>
        <taxon>Bacteria</taxon>
        <taxon>Pseudomonadati</taxon>
        <taxon>Pseudomonadota</taxon>
        <taxon>Alphaproteobacteria</taxon>
        <taxon>Rhodobacterales</taxon>
        <taxon>Roseobacteraceae</taxon>
        <taxon>Tranquillimonas</taxon>
    </lineage>
</organism>
<evidence type="ECO:0000313" key="4">
    <source>
        <dbReference type="Proteomes" id="UP000199356"/>
    </source>
</evidence>
<evidence type="ECO:0000313" key="3">
    <source>
        <dbReference type="EMBL" id="SFP35817.1"/>
    </source>
</evidence>